<dbReference type="EMBL" id="AASHPR010000092">
    <property type="protein sequence ID" value="EFC3527558.1"/>
    <property type="molecule type" value="Genomic_DNA"/>
</dbReference>
<evidence type="ECO:0000313" key="4">
    <source>
        <dbReference type="Proteomes" id="UP000300926"/>
    </source>
</evidence>
<dbReference type="RefSeq" id="WP_001376906.1">
    <property type="nucleotide sequence ID" value="NZ_BFIH01000072.1"/>
</dbReference>
<evidence type="ECO:0000313" key="2">
    <source>
        <dbReference type="EMBL" id="EFH6096980.1"/>
    </source>
</evidence>
<name>A0A2W7WEP4_ECOLX</name>
<proteinExistence type="predicted"/>
<protein>
    <recommendedName>
        <fullName evidence="7">Repressor</fullName>
    </recommendedName>
</protein>
<dbReference type="EMBL" id="BFIH01000072">
    <property type="protein sequence ID" value="GCO40122.1"/>
    <property type="molecule type" value="Genomic_DNA"/>
</dbReference>
<evidence type="ECO:0000313" key="5">
    <source>
        <dbReference type="Proteomes" id="UP000531463"/>
    </source>
</evidence>
<gene>
    <name evidence="1" type="ORF">CTR35_004834</name>
    <name evidence="3" type="ORF">ExPECSC038_03860</name>
    <name evidence="2" type="ORF">GAI89_20420</name>
</gene>
<dbReference type="Proteomes" id="UP000538406">
    <property type="component" value="Unassembled WGS sequence"/>
</dbReference>
<dbReference type="EMBL" id="AASWKH010000022">
    <property type="protein sequence ID" value="EFH6096980.1"/>
    <property type="molecule type" value="Genomic_DNA"/>
</dbReference>
<evidence type="ECO:0000313" key="1">
    <source>
        <dbReference type="EMBL" id="EFC3527558.1"/>
    </source>
</evidence>
<accession>A0A2W7WEP4</accession>
<dbReference type="Proteomes" id="UP000300926">
    <property type="component" value="Unassembled WGS sequence"/>
</dbReference>
<dbReference type="AlphaFoldDB" id="A0A2W7WEP4"/>
<evidence type="ECO:0000313" key="3">
    <source>
        <dbReference type="EMBL" id="GCO40122.1"/>
    </source>
</evidence>
<comment type="caution">
    <text evidence="3">The sequence shown here is derived from an EMBL/GenBank/DDBJ whole genome shotgun (WGS) entry which is preliminary data.</text>
</comment>
<dbReference type="Proteomes" id="UP000531463">
    <property type="component" value="Unassembled WGS sequence"/>
</dbReference>
<organism evidence="3 4">
    <name type="scientific">Escherichia coli</name>
    <dbReference type="NCBI Taxonomy" id="562"/>
    <lineage>
        <taxon>Bacteria</taxon>
        <taxon>Pseudomonadati</taxon>
        <taxon>Pseudomonadota</taxon>
        <taxon>Gammaproteobacteria</taxon>
        <taxon>Enterobacterales</taxon>
        <taxon>Enterobacteriaceae</taxon>
        <taxon>Escherichia</taxon>
    </lineage>
</organism>
<evidence type="ECO:0000313" key="6">
    <source>
        <dbReference type="Proteomes" id="UP000538406"/>
    </source>
</evidence>
<reference evidence="2 5" key="2">
    <citation type="submission" date="2019-12" db="EMBL/GenBank/DDBJ databases">
        <authorList>
            <consortium name="NARMS: The National Antimicrobial Resistance Monitoring System"/>
        </authorList>
    </citation>
    <scope>NUCLEOTIDE SEQUENCE [LARGE SCALE GENOMIC DNA]</scope>
    <source>
        <strain evidence="2 5">CVM N19EC0510</strain>
        <strain evidence="1 6">FSIS11705178</strain>
    </source>
</reference>
<sequence length="105" mass="11364">MQIKIAAPLGGDAIIEFDDNEEVSGRLSIISGDITEDMIAEAIAGANPNSYMGFVNTLDAPASDVLRTLHLYAGWFVDWPAVEGGDEDDDDDDDDFGDHVDQIVY</sequence>
<reference evidence="3 4" key="1">
    <citation type="submission" date="2018-04" db="EMBL/GenBank/DDBJ databases">
        <title>Large scale genomics of bovine and human commensal E. coli to reveal the emerging process of EHEC.</title>
        <authorList>
            <person name="Arimizu Y."/>
            <person name="Ogura Y."/>
        </authorList>
    </citation>
    <scope>NUCLEOTIDE SEQUENCE [LARGE SCALE GENOMIC DNA]</scope>
    <source>
        <strain evidence="3 4">ECSC038</strain>
    </source>
</reference>
<evidence type="ECO:0008006" key="7">
    <source>
        <dbReference type="Google" id="ProtNLM"/>
    </source>
</evidence>